<dbReference type="InterPro" id="IPR003593">
    <property type="entry name" value="AAA+_ATPase"/>
</dbReference>
<proteinExistence type="inferred from homology"/>
<keyword evidence="5" id="KW-0378">Hydrolase</keyword>
<dbReference type="SUPFAM" id="SSF52540">
    <property type="entry name" value="P-loop containing nucleoside triphosphate hydrolases"/>
    <property type="match status" value="2"/>
</dbReference>
<accession>S9PRK2</accession>
<evidence type="ECO:0000256" key="6">
    <source>
        <dbReference type="ARBA" id="ARBA00022840"/>
    </source>
</evidence>
<feature type="domain" description="AAA+ ATPase" evidence="12">
    <location>
        <begin position="379"/>
        <end position="521"/>
    </location>
</feature>
<dbReference type="InterPro" id="IPR029067">
    <property type="entry name" value="CDC48_domain_2-like_sf"/>
</dbReference>
<evidence type="ECO:0000256" key="10">
    <source>
        <dbReference type="ARBA" id="ARBA00048778"/>
    </source>
</evidence>
<evidence type="ECO:0000256" key="9">
    <source>
        <dbReference type="ARBA" id="ARBA00034532"/>
    </source>
</evidence>
<dbReference type="Gene3D" id="1.10.8.60">
    <property type="match status" value="1"/>
</dbReference>
<evidence type="ECO:0000313" key="13">
    <source>
        <dbReference type="EMBL" id="EPX71821.1"/>
    </source>
</evidence>
<dbReference type="GeneID" id="25032725"/>
<dbReference type="PANTHER" id="PTHR23077:SF12">
    <property type="entry name" value="PEROXISOMAL ATPASE PEX1"/>
    <property type="match status" value="1"/>
</dbReference>
<name>S9PRK2_SCHOY</name>
<evidence type="ECO:0000256" key="5">
    <source>
        <dbReference type="ARBA" id="ARBA00022801"/>
    </source>
</evidence>
<comment type="catalytic activity">
    <reaction evidence="10">
        <text>ATP + H2O = ADP + phosphate + H(+)</text>
        <dbReference type="Rhea" id="RHEA:13065"/>
        <dbReference type="ChEBI" id="CHEBI:15377"/>
        <dbReference type="ChEBI" id="CHEBI:15378"/>
        <dbReference type="ChEBI" id="CHEBI:30616"/>
        <dbReference type="ChEBI" id="CHEBI:43474"/>
        <dbReference type="ChEBI" id="CHEBI:456216"/>
    </reaction>
    <physiologicalReaction direction="left-to-right" evidence="10">
        <dbReference type="Rhea" id="RHEA:13066"/>
    </physiologicalReaction>
</comment>
<dbReference type="Gene3D" id="3.40.50.300">
    <property type="entry name" value="P-loop containing nucleotide triphosphate hydrolases"/>
    <property type="match status" value="2"/>
</dbReference>
<dbReference type="Proteomes" id="UP000016088">
    <property type="component" value="Unassembled WGS sequence"/>
</dbReference>
<gene>
    <name evidence="13" type="ORF">SOCG_03757</name>
</gene>
<dbReference type="Gene3D" id="2.40.40.20">
    <property type="match status" value="1"/>
</dbReference>
<dbReference type="InterPro" id="IPR015342">
    <property type="entry name" value="PEX1-N_C-lobe"/>
</dbReference>
<dbReference type="InterPro" id="IPR009010">
    <property type="entry name" value="Asp_de-COase-like_dom_sf"/>
</dbReference>
<reference evidence="13 14" key="1">
    <citation type="journal article" date="2011" name="Science">
        <title>Comparative functional genomics of the fission yeasts.</title>
        <authorList>
            <person name="Rhind N."/>
            <person name="Chen Z."/>
            <person name="Yassour M."/>
            <person name="Thompson D.A."/>
            <person name="Haas B.J."/>
            <person name="Habib N."/>
            <person name="Wapinski I."/>
            <person name="Roy S."/>
            <person name="Lin M.F."/>
            <person name="Heiman D.I."/>
            <person name="Young S.K."/>
            <person name="Furuya K."/>
            <person name="Guo Y."/>
            <person name="Pidoux A."/>
            <person name="Chen H.M."/>
            <person name="Robbertse B."/>
            <person name="Goldberg J.M."/>
            <person name="Aoki K."/>
            <person name="Bayne E.H."/>
            <person name="Berlin A.M."/>
            <person name="Desjardins C.A."/>
            <person name="Dobbs E."/>
            <person name="Dukaj L."/>
            <person name="Fan L."/>
            <person name="FitzGerald M.G."/>
            <person name="French C."/>
            <person name="Gujja S."/>
            <person name="Hansen K."/>
            <person name="Keifenheim D."/>
            <person name="Levin J.Z."/>
            <person name="Mosher R.A."/>
            <person name="Mueller C.A."/>
            <person name="Pfiffner J."/>
            <person name="Priest M."/>
            <person name="Russ C."/>
            <person name="Smialowska A."/>
            <person name="Swoboda P."/>
            <person name="Sykes S.M."/>
            <person name="Vaughn M."/>
            <person name="Vengrova S."/>
            <person name="Yoder R."/>
            <person name="Zeng Q."/>
            <person name="Allshire R."/>
            <person name="Baulcombe D."/>
            <person name="Birren B.W."/>
            <person name="Brown W."/>
            <person name="Ekwall K."/>
            <person name="Kellis M."/>
            <person name="Leatherwood J."/>
            <person name="Levin H."/>
            <person name="Margalit H."/>
            <person name="Martienssen R."/>
            <person name="Nieduszynski C.A."/>
            <person name="Spatafora J.W."/>
            <person name="Friedman N."/>
            <person name="Dalgaard J.Z."/>
            <person name="Baumann P."/>
            <person name="Niki H."/>
            <person name="Regev A."/>
            <person name="Nusbaum C."/>
        </authorList>
    </citation>
    <scope>NUCLEOTIDE SEQUENCE [LARGE SCALE GENOMIC DNA]</scope>
    <source>
        <strain evidence="14">yFS286</strain>
    </source>
</reference>
<feature type="domain" description="AAA+ ATPase" evidence="12">
    <location>
        <begin position="645"/>
        <end position="781"/>
    </location>
</feature>
<dbReference type="Pfam" id="PF09262">
    <property type="entry name" value="PEX-1N"/>
    <property type="match status" value="1"/>
</dbReference>
<keyword evidence="6" id="KW-0067">ATP-binding</keyword>
<comment type="subcellular location">
    <subcellularLocation>
        <location evidence="1">Membrane</location>
    </subcellularLocation>
</comment>
<dbReference type="GO" id="GO:0005829">
    <property type="term" value="C:cytosol"/>
    <property type="evidence" value="ECO:0007669"/>
    <property type="project" value="TreeGrafter"/>
</dbReference>
<organism evidence="13 14">
    <name type="scientific">Schizosaccharomyces octosporus (strain yFS286)</name>
    <name type="common">Fission yeast</name>
    <name type="synonym">Octosporomyces octosporus</name>
    <dbReference type="NCBI Taxonomy" id="483514"/>
    <lineage>
        <taxon>Eukaryota</taxon>
        <taxon>Fungi</taxon>
        <taxon>Dikarya</taxon>
        <taxon>Ascomycota</taxon>
        <taxon>Taphrinomycotina</taxon>
        <taxon>Schizosaccharomycetes</taxon>
        <taxon>Schizosaccharomycetales</taxon>
        <taxon>Schizosaccharomycetaceae</taxon>
        <taxon>Schizosaccharomyces</taxon>
    </lineage>
</organism>
<dbReference type="HOGENOM" id="CLU_013900_0_0_1"/>
<comment type="similarity">
    <text evidence="2">Belongs to the AAA ATPase family.</text>
</comment>
<dbReference type="GO" id="GO:0005778">
    <property type="term" value="C:peroxisomal membrane"/>
    <property type="evidence" value="ECO:0007669"/>
    <property type="project" value="TreeGrafter"/>
</dbReference>
<feature type="region of interest" description="Disordered" evidence="11">
    <location>
        <begin position="846"/>
        <end position="872"/>
    </location>
</feature>
<evidence type="ECO:0000256" key="3">
    <source>
        <dbReference type="ARBA" id="ARBA00022593"/>
    </source>
</evidence>
<evidence type="ECO:0000256" key="2">
    <source>
        <dbReference type="ARBA" id="ARBA00006914"/>
    </source>
</evidence>
<evidence type="ECO:0000256" key="11">
    <source>
        <dbReference type="SAM" id="MobiDB-lite"/>
    </source>
</evidence>
<dbReference type="GO" id="GO:0016558">
    <property type="term" value="P:protein import into peroxisome matrix"/>
    <property type="evidence" value="ECO:0007669"/>
    <property type="project" value="TreeGrafter"/>
</dbReference>
<dbReference type="FunFam" id="3.40.50.300:FF:000149">
    <property type="entry name" value="Nuclear valosin-containing protein-like"/>
    <property type="match status" value="1"/>
</dbReference>
<evidence type="ECO:0000256" key="1">
    <source>
        <dbReference type="ARBA" id="ARBA00004370"/>
    </source>
</evidence>
<dbReference type="AlphaFoldDB" id="S9PRK2"/>
<sequence>MNCLISFKNTRSCFVNIPDSLLLQLDGPLQEYAVCVEVPMTKEDDKLIKNHYFGISGLPSLSTTCEVIEIDPVYAHVLGLADSERVYISLIRVDKMIQKLEIKPDSPDDWEIAEQNADWLEKNFFNSYRIISGKRFPIFFPSGTAITFQVMNAEPSFRDCGRLSPSSEVLVTPFIREKVTESSSYLTLRAVVENDLVPKDDAMNAPELCVFMPGSLEFPTRSAFIEPSDSFSSSPLIVCVVQLPFQWPGQFFISKSLASSYKFSTGQIFRIWPTNIGTMSSKFHLRPLNKQSSEDYIGTLVISRIKHSYLMNGMDLHIPDLDALYSVDGRTGYVESEKNIDIDSSLSFDANGRVSHTKTRDMPNPFQELMSSIELSMNFGYNVLVNGIKGSGKTSLLRSLNQKCCTSTVFHTEYISCTELNLSSFSKFSGFWDRMILKLVGRSPSIVLLDDFDSFWNSENENNELSFVSERQLQYFIERLTYLKSVKDIMIVATVQNPGKLPADLNSRFFFQQRAIIPPILINDREEILRFFFKDLNQTIPEEILRTMSRKTDGFTLLDLSLVTKRVYSELALLGLLEDFDKVMKSINSVLQGYVPMHTRKTKFVKYNIDWNSITGMQDAKLVLQDIIESPVKYYSIYKQCSLRLPTGVLLYGYSGCGKTHLASSISNAFPVQLISVKGPEILDKYIGSSEQAIRNLFERAQLAKPCVLFFDEFDSIAPRRGQDTTGVTDRVVNQLLTQLDGAEQYEGVYVVAATTRPDMIDPALLRPGRLDKLVFCDLPNKKERADFFAKMLEENQIADKSCITELVFQTHGYSYADLSSIFTEAHLIAVHHYLKKEKSFASKDIMNPTDSSKESTLDKRMSTSGKEESTRGLRNFEINKECIFSALRNTNSSISEEEYNKLASIYKQYTHNGLKSQKENNKKTGLKTRQA</sequence>
<dbReference type="EMBL" id="KE503207">
    <property type="protein sequence ID" value="EPX71821.1"/>
    <property type="molecule type" value="Genomic_DNA"/>
</dbReference>
<feature type="compositionally biased region" description="Basic and acidic residues" evidence="11">
    <location>
        <begin position="852"/>
        <end position="872"/>
    </location>
</feature>
<dbReference type="SUPFAM" id="SSF50692">
    <property type="entry name" value="ADC-like"/>
    <property type="match status" value="1"/>
</dbReference>
<keyword evidence="3" id="KW-0962">Peroxisome biogenesis</keyword>
<dbReference type="eggNOG" id="KOG0735">
    <property type="taxonomic scope" value="Eukaryota"/>
</dbReference>
<dbReference type="InterPro" id="IPR003959">
    <property type="entry name" value="ATPase_AAA_core"/>
</dbReference>
<keyword evidence="7" id="KW-0472">Membrane</keyword>
<evidence type="ECO:0000256" key="8">
    <source>
        <dbReference type="ARBA" id="ARBA00032509"/>
    </source>
</evidence>
<dbReference type="SMART" id="SM00382">
    <property type="entry name" value="AAA"/>
    <property type="match status" value="2"/>
</dbReference>
<dbReference type="VEuPathDB" id="FungiDB:SOCG_03757"/>
<dbReference type="PANTHER" id="PTHR23077">
    <property type="entry name" value="AAA-FAMILY ATPASE"/>
    <property type="match status" value="1"/>
</dbReference>
<evidence type="ECO:0000256" key="4">
    <source>
        <dbReference type="ARBA" id="ARBA00022741"/>
    </source>
</evidence>
<dbReference type="SUPFAM" id="SSF54585">
    <property type="entry name" value="Cdc48 domain 2-like"/>
    <property type="match status" value="1"/>
</dbReference>
<dbReference type="OMA" id="DWELTEM"/>
<dbReference type="GO" id="GO:0005524">
    <property type="term" value="F:ATP binding"/>
    <property type="evidence" value="ECO:0007669"/>
    <property type="project" value="UniProtKB-KW"/>
</dbReference>
<evidence type="ECO:0000256" key="7">
    <source>
        <dbReference type="ARBA" id="ARBA00023136"/>
    </source>
</evidence>
<dbReference type="GO" id="GO:0016887">
    <property type="term" value="F:ATP hydrolysis activity"/>
    <property type="evidence" value="ECO:0007669"/>
    <property type="project" value="InterPro"/>
</dbReference>
<keyword evidence="14" id="KW-1185">Reference proteome</keyword>
<dbReference type="OrthoDB" id="2187at2759"/>
<keyword evidence="4" id="KW-0547">Nucleotide-binding</keyword>
<dbReference type="InterPro" id="IPR050168">
    <property type="entry name" value="AAA_ATPase_domain"/>
</dbReference>
<dbReference type="Pfam" id="PF00004">
    <property type="entry name" value="AAA"/>
    <property type="match status" value="2"/>
</dbReference>
<protein>
    <recommendedName>
        <fullName evidence="9">Peroxisomal ATPase PEX1</fullName>
    </recommendedName>
    <alternativeName>
        <fullName evidence="8">Peroxin-1</fullName>
    </alternativeName>
</protein>
<evidence type="ECO:0000259" key="12">
    <source>
        <dbReference type="SMART" id="SM00382"/>
    </source>
</evidence>
<dbReference type="RefSeq" id="XP_013019121.1">
    <property type="nucleotide sequence ID" value="XM_013163667.1"/>
</dbReference>
<dbReference type="InterPro" id="IPR027417">
    <property type="entry name" value="P-loop_NTPase"/>
</dbReference>
<evidence type="ECO:0000313" key="14">
    <source>
        <dbReference type="Proteomes" id="UP000016088"/>
    </source>
</evidence>
<dbReference type="Gene3D" id="3.10.330.10">
    <property type="match status" value="1"/>
</dbReference>